<dbReference type="CDD" id="cd22641">
    <property type="entry name" value="C24-like"/>
    <property type="match status" value="1"/>
</dbReference>
<name>A0A6J7WKD6_9CAUD</name>
<dbReference type="SUPFAM" id="SSF88874">
    <property type="entry name" value="Receptor-binding domain of short tail fibre protein gp12"/>
    <property type="match status" value="1"/>
</dbReference>
<dbReference type="EMBL" id="LR798238">
    <property type="protein sequence ID" value="CAB5212631.1"/>
    <property type="molecule type" value="Genomic_DNA"/>
</dbReference>
<evidence type="ECO:0008006" key="2">
    <source>
        <dbReference type="Google" id="ProtNLM"/>
    </source>
</evidence>
<gene>
    <name evidence="1" type="ORF">UFOVP194_36</name>
</gene>
<evidence type="ECO:0000313" key="1">
    <source>
        <dbReference type="EMBL" id="CAB5212631.1"/>
    </source>
</evidence>
<reference evidence="1" key="1">
    <citation type="submission" date="2020-05" db="EMBL/GenBank/DDBJ databases">
        <authorList>
            <person name="Chiriac C."/>
            <person name="Salcher M."/>
            <person name="Ghai R."/>
            <person name="Kavagutti S V."/>
        </authorList>
    </citation>
    <scope>NUCLEOTIDE SEQUENCE</scope>
</reference>
<protein>
    <recommendedName>
        <fullName evidence="2">Phage tail collar domain containing protein</fullName>
    </recommendedName>
</protein>
<sequence>MSVNLSPVGNAAQFLTATGIPLAGGKLYTYQAGSSTPFTTYTDVDGHIANTNPIILNADGRLPAEVWLSAGYSYKFVLKDASDVLIATYDNLYGIIGTIPAVTAIPAGIITLWSGAIGSIPSGWNLCDGTNGTPDLRDRFIVGAGNNYAVAAIGGTADAIVVSHTHTATVTDPSHYHMTDGTNGGNKTVVFLGTDGPFDYTSTHANPNDADYITGSKTGTASTGITVENQSTGTSGTGQNLPPYYALAYIQKL</sequence>
<accession>A0A6J7WKD6</accession>
<organism evidence="1">
    <name type="scientific">uncultured Caudovirales phage</name>
    <dbReference type="NCBI Taxonomy" id="2100421"/>
    <lineage>
        <taxon>Viruses</taxon>
        <taxon>Duplodnaviria</taxon>
        <taxon>Heunggongvirae</taxon>
        <taxon>Uroviricota</taxon>
        <taxon>Caudoviricetes</taxon>
        <taxon>Peduoviridae</taxon>
        <taxon>Maltschvirus</taxon>
        <taxon>Maltschvirus maltsch</taxon>
    </lineage>
</organism>
<proteinExistence type="predicted"/>